<dbReference type="VEuPathDB" id="AmoebaDB:EIN_033640"/>
<name>A0A0A1U1K5_ENTIV</name>
<dbReference type="InterPro" id="IPR040032">
    <property type="entry name" value="DENND1A/B/C"/>
</dbReference>
<dbReference type="InterPro" id="IPR043153">
    <property type="entry name" value="DENN_C"/>
</dbReference>
<dbReference type="GO" id="GO:0030136">
    <property type="term" value="C:clathrin-coated vesicle"/>
    <property type="evidence" value="ECO:0007669"/>
    <property type="project" value="UniProtKB-SubCell"/>
</dbReference>
<dbReference type="PANTHER" id="PTHR13196">
    <property type="entry name" value="DENN DOMAIN-CONTAINING"/>
    <property type="match status" value="1"/>
</dbReference>
<dbReference type="AlphaFoldDB" id="A0A0A1U1K5"/>
<dbReference type="Pfam" id="PF02141">
    <property type="entry name" value="DENN"/>
    <property type="match status" value="1"/>
</dbReference>
<feature type="domain" description="UDENN" evidence="3">
    <location>
        <begin position="1"/>
        <end position="363"/>
    </location>
</feature>
<dbReference type="GO" id="GO:1901981">
    <property type="term" value="F:phosphatidylinositol phosphate binding"/>
    <property type="evidence" value="ECO:0007669"/>
    <property type="project" value="TreeGrafter"/>
</dbReference>
<keyword evidence="2" id="KW-0968">Cytoplasmic vesicle</keyword>
<dbReference type="InterPro" id="IPR001194">
    <property type="entry name" value="cDENN_dom"/>
</dbReference>
<reference evidence="4 5" key="1">
    <citation type="submission" date="2012-10" db="EMBL/GenBank/DDBJ databases">
        <authorList>
            <person name="Zafar N."/>
            <person name="Inman J."/>
            <person name="Hall N."/>
            <person name="Lorenzi H."/>
            <person name="Caler E."/>
        </authorList>
    </citation>
    <scope>NUCLEOTIDE SEQUENCE [LARGE SCALE GENOMIC DNA]</scope>
    <source>
        <strain evidence="4 5">IP1</strain>
    </source>
</reference>
<keyword evidence="5" id="KW-1185">Reference proteome</keyword>
<dbReference type="GO" id="GO:0032456">
    <property type="term" value="P:endocytic recycling"/>
    <property type="evidence" value="ECO:0007669"/>
    <property type="project" value="TreeGrafter"/>
</dbReference>
<evidence type="ECO:0000313" key="5">
    <source>
        <dbReference type="Proteomes" id="UP000014680"/>
    </source>
</evidence>
<dbReference type="KEGG" id="eiv:EIN_033640"/>
<evidence type="ECO:0000259" key="3">
    <source>
        <dbReference type="PROSITE" id="PS50211"/>
    </source>
</evidence>
<proteinExistence type="predicted"/>
<dbReference type="EMBL" id="KB206969">
    <property type="protein sequence ID" value="ELP86483.1"/>
    <property type="molecule type" value="Genomic_DNA"/>
</dbReference>
<sequence>MNQTPLVLGVYHISFPTNSVNFRTEYTSESDPVIKNYLQFSYPELQELKYESIIGIPDKVFSCIRTTIEHEYEYVYILRYSTPYPHNIFIVTSQHHSFFIDCLHCIYQSRARVNISLLLSNIKTLTSSSFEQPIINLGNYQIGVKKNKDILATIRMLGVNTFVDIFFKIMLEERYVFVTNSFELLQPTIFAFQYLLTPFVWQQILIPVLPMFLSGYISTIIPCIIGCTNGTYGAYIMDFNEDDVGLHVFDLDKKHETTKSIVPNMLLNQFFGLFLGKLDHLIQNEETTDDNVSNLFLEFFKSMLGHFRYYFDVSKDGGTGFNVEAFLLGTPDTFKEYVKRFTETQMFWMFIEEQQTNFEKKTPFYNFIDAKTETSYLSLLNVSTIERRCGLCLQTIKRNDPIFQYADKSVCHRQCACCSICKRFSDIKKCPLCVDIKQPMTQEEINKKYEQALQGKSLLRSKMDSVWLSEQTSQLLKNNLTEELTSSFHNSMTLSFRKLLDKRTSTNHLKDALLVAGSAASISKEVTKHHMISTTTPPPLPPKPKFKRQLPKTEVSKSCDSLTMPSHILNDDLTIAVKPIRKPLPPKPY</sequence>
<dbReference type="Gene3D" id="3.40.50.11500">
    <property type="match status" value="1"/>
</dbReference>
<dbReference type="GO" id="GO:0006897">
    <property type="term" value="P:endocytosis"/>
    <property type="evidence" value="ECO:0007669"/>
    <property type="project" value="TreeGrafter"/>
</dbReference>
<dbReference type="RefSeq" id="XP_004185829.1">
    <property type="nucleotide sequence ID" value="XM_004185781.1"/>
</dbReference>
<evidence type="ECO:0000256" key="2">
    <source>
        <dbReference type="ARBA" id="ARBA00023329"/>
    </source>
</evidence>
<organism evidence="4 5">
    <name type="scientific">Entamoeba invadens IP1</name>
    <dbReference type="NCBI Taxonomy" id="370355"/>
    <lineage>
        <taxon>Eukaryota</taxon>
        <taxon>Amoebozoa</taxon>
        <taxon>Evosea</taxon>
        <taxon>Archamoebae</taxon>
        <taxon>Mastigamoebida</taxon>
        <taxon>Entamoebidae</taxon>
        <taxon>Entamoeba</taxon>
    </lineage>
</organism>
<dbReference type="SMART" id="SM00799">
    <property type="entry name" value="DENN"/>
    <property type="match status" value="1"/>
</dbReference>
<gene>
    <name evidence="4" type="ORF">EIN_033640</name>
</gene>
<dbReference type="GeneID" id="14885455"/>
<evidence type="ECO:0000256" key="1">
    <source>
        <dbReference type="ARBA" id="ARBA00004132"/>
    </source>
</evidence>
<dbReference type="GO" id="GO:0005085">
    <property type="term" value="F:guanyl-nucleotide exchange factor activity"/>
    <property type="evidence" value="ECO:0007669"/>
    <property type="project" value="InterPro"/>
</dbReference>
<dbReference type="PANTHER" id="PTHR13196:SF14">
    <property type="entry name" value="UDENN DOMAIN-CONTAINING PROTEIN"/>
    <property type="match status" value="1"/>
</dbReference>
<dbReference type="OrthoDB" id="29459at2759"/>
<dbReference type="InterPro" id="IPR005112">
    <property type="entry name" value="dDENN_dom"/>
</dbReference>
<accession>A0A0A1U1K5</accession>
<comment type="subcellular location">
    <subcellularLocation>
        <location evidence="1">Cytoplasmic vesicle</location>
        <location evidence="1">Clathrin-coated vesicle</location>
    </subcellularLocation>
</comment>
<dbReference type="SMART" id="SM00801">
    <property type="entry name" value="dDENN"/>
    <property type="match status" value="1"/>
</dbReference>
<dbReference type="InterPro" id="IPR037516">
    <property type="entry name" value="Tripartite_DENN"/>
</dbReference>
<dbReference type="PROSITE" id="PS50211">
    <property type="entry name" value="DENN"/>
    <property type="match status" value="1"/>
</dbReference>
<protein>
    <recommendedName>
        <fullName evidence="3">UDENN domain-containing protein</fullName>
    </recommendedName>
</protein>
<evidence type="ECO:0000313" key="4">
    <source>
        <dbReference type="EMBL" id="ELP86483.1"/>
    </source>
</evidence>
<dbReference type="GO" id="GO:0005829">
    <property type="term" value="C:cytosol"/>
    <property type="evidence" value="ECO:0007669"/>
    <property type="project" value="TreeGrafter"/>
</dbReference>
<dbReference type="Proteomes" id="UP000014680">
    <property type="component" value="Unassembled WGS sequence"/>
</dbReference>